<dbReference type="SUPFAM" id="SSF54001">
    <property type="entry name" value="Cysteine proteinases"/>
    <property type="match status" value="1"/>
</dbReference>
<reference evidence="6 7" key="1">
    <citation type="submission" date="2021-10" db="EMBL/GenBank/DDBJ databases">
        <authorList>
            <person name="Criscuolo A."/>
        </authorList>
    </citation>
    <scope>NUCLEOTIDE SEQUENCE [LARGE SCALE GENOMIC DNA]</scope>
    <source>
        <strain evidence="7">CIP 111883</strain>
    </source>
</reference>
<name>A0ABM8YT29_9BACI</name>
<protein>
    <submittedName>
        <fullName evidence="6">Gamma-D-glutamyl-L-lysine dipeptidyl-peptidase</fullName>
        <ecNumber evidence="6">3.4.14.13</ecNumber>
    </submittedName>
</protein>
<keyword evidence="2" id="KW-0645">Protease</keyword>
<dbReference type="InterPro" id="IPR038765">
    <property type="entry name" value="Papain-like_cys_pep_sf"/>
</dbReference>
<comment type="similarity">
    <text evidence="1">Belongs to the peptidase C40 family.</text>
</comment>
<keyword evidence="7" id="KW-1185">Reference proteome</keyword>
<gene>
    <name evidence="6" type="primary">ykfC_2</name>
    <name evidence="6" type="ORF">BACCIP111883_03739</name>
</gene>
<dbReference type="RefSeq" id="WP_230503928.1">
    <property type="nucleotide sequence ID" value="NZ_CAKJTJ010000030.1"/>
</dbReference>
<dbReference type="PROSITE" id="PS51935">
    <property type="entry name" value="NLPC_P60"/>
    <property type="match status" value="1"/>
</dbReference>
<keyword evidence="3 6" id="KW-0378">Hydrolase</keyword>
<accession>A0ABM8YT29</accession>
<evidence type="ECO:0000259" key="5">
    <source>
        <dbReference type="PROSITE" id="PS51935"/>
    </source>
</evidence>
<dbReference type="PANTHER" id="PTHR47053">
    <property type="entry name" value="MUREIN DD-ENDOPEPTIDASE MEPH-RELATED"/>
    <property type="match status" value="1"/>
</dbReference>
<dbReference type="Pfam" id="PF00877">
    <property type="entry name" value="NLPC_P60"/>
    <property type="match status" value="1"/>
</dbReference>
<proteinExistence type="inferred from homology"/>
<organism evidence="6 7">
    <name type="scientific">Sutcliffiella rhizosphaerae</name>
    <dbReference type="NCBI Taxonomy" id="2880967"/>
    <lineage>
        <taxon>Bacteria</taxon>
        <taxon>Bacillati</taxon>
        <taxon>Bacillota</taxon>
        <taxon>Bacilli</taxon>
        <taxon>Bacillales</taxon>
        <taxon>Bacillaceae</taxon>
        <taxon>Sutcliffiella</taxon>
    </lineage>
</organism>
<dbReference type="GO" id="GO:0016787">
    <property type="term" value="F:hydrolase activity"/>
    <property type="evidence" value="ECO:0007669"/>
    <property type="project" value="UniProtKB-KW"/>
</dbReference>
<dbReference type="InterPro" id="IPR051202">
    <property type="entry name" value="Peptidase_C40"/>
</dbReference>
<evidence type="ECO:0000256" key="1">
    <source>
        <dbReference type="ARBA" id="ARBA00007074"/>
    </source>
</evidence>
<dbReference type="Proteomes" id="UP000789833">
    <property type="component" value="Unassembled WGS sequence"/>
</dbReference>
<dbReference type="Gene3D" id="3.90.1720.10">
    <property type="entry name" value="endopeptidase domain like (from Nostoc punctiforme)"/>
    <property type="match status" value="1"/>
</dbReference>
<dbReference type="EMBL" id="CAKJTJ010000030">
    <property type="protein sequence ID" value="CAG9622944.1"/>
    <property type="molecule type" value="Genomic_DNA"/>
</dbReference>
<keyword evidence="4" id="KW-0788">Thiol protease</keyword>
<evidence type="ECO:0000313" key="7">
    <source>
        <dbReference type="Proteomes" id="UP000789833"/>
    </source>
</evidence>
<feature type="domain" description="NlpC/P60" evidence="5">
    <location>
        <begin position="3"/>
        <end position="133"/>
    </location>
</feature>
<sequence length="134" mass="15102">MTNQKIHNIIKTGKSFIGTSYLFGAESGRTDRFDCSSFIQYIYGQHGIILPRTSRQQFICGQPVPLPSVKRGDLLFFSTPKRKKRKGIQKVGHVAVFIGNNSILHTSRVETKVSVSSLSPNWRKRLLGARRVIV</sequence>
<evidence type="ECO:0000256" key="4">
    <source>
        <dbReference type="ARBA" id="ARBA00022807"/>
    </source>
</evidence>
<evidence type="ECO:0000313" key="6">
    <source>
        <dbReference type="EMBL" id="CAG9622944.1"/>
    </source>
</evidence>
<evidence type="ECO:0000256" key="2">
    <source>
        <dbReference type="ARBA" id="ARBA00022670"/>
    </source>
</evidence>
<dbReference type="PANTHER" id="PTHR47053:SF1">
    <property type="entry name" value="MUREIN DD-ENDOPEPTIDASE MEPH-RELATED"/>
    <property type="match status" value="1"/>
</dbReference>
<dbReference type="EC" id="3.4.14.13" evidence="6"/>
<comment type="caution">
    <text evidence="6">The sequence shown here is derived from an EMBL/GenBank/DDBJ whole genome shotgun (WGS) entry which is preliminary data.</text>
</comment>
<evidence type="ECO:0000256" key="3">
    <source>
        <dbReference type="ARBA" id="ARBA00022801"/>
    </source>
</evidence>
<dbReference type="InterPro" id="IPR000064">
    <property type="entry name" value="NLP_P60_dom"/>
</dbReference>